<evidence type="ECO:0000313" key="2">
    <source>
        <dbReference type="EMBL" id="KKR02497.1"/>
    </source>
</evidence>
<dbReference type="Pfam" id="PF13173">
    <property type="entry name" value="AAA_14"/>
    <property type="match status" value="1"/>
</dbReference>
<dbReference type="PANTHER" id="PTHR42990">
    <property type="entry name" value="ATPASE"/>
    <property type="match status" value="1"/>
</dbReference>
<comment type="caution">
    <text evidence="2">The sequence shown here is derived from an EMBL/GenBank/DDBJ whole genome shotgun (WGS) entry which is preliminary data.</text>
</comment>
<evidence type="ECO:0000259" key="1">
    <source>
        <dbReference type="Pfam" id="PF13173"/>
    </source>
</evidence>
<evidence type="ECO:0000313" key="3">
    <source>
        <dbReference type="Proteomes" id="UP000033935"/>
    </source>
</evidence>
<proteinExistence type="predicted"/>
<dbReference type="PANTHER" id="PTHR42990:SF1">
    <property type="entry name" value="AAA+ ATPASE DOMAIN-CONTAINING PROTEIN"/>
    <property type="match status" value="1"/>
</dbReference>
<protein>
    <recommendedName>
        <fullName evidence="1">AAA domain-containing protein</fullName>
    </recommendedName>
</protein>
<dbReference type="SUPFAM" id="SSF52540">
    <property type="entry name" value="P-loop containing nucleoside triphosphate hydrolases"/>
    <property type="match status" value="1"/>
</dbReference>
<organism evidence="2 3">
    <name type="scientific">Candidatus Uhrbacteria bacterium GW2011_GWF2_39_13</name>
    <dbReference type="NCBI Taxonomy" id="1618995"/>
    <lineage>
        <taxon>Bacteria</taxon>
        <taxon>Candidatus Uhriibacteriota</taxon>
    </lineage>
</organism>
<sequence>MNQINTKERLVGLIGPRGSGKTTLLLQYLKSDYDIMDSLYMSADDIIMSDTTIYKVAEEFYSLNGKVLIIDEVHRYRDWAKELKNIYDSFPKLKIRFSGSSMLNILHEQYDLSRRAFIVKMNELSFREYLEFKYKIKLDSYPLSNILNDSVKISSSMISKYSYIYSEFKEYLKIGCYPYFMEIPENYSVKLFNSMQKIIFEDIPSLNKIEFSNLSFFQKLIHKVAAAKVPYKVNLAQMSSELGISQPTLYIYLGILDKSGIFSAIRKYSDKVSKKPDKLYFRNTNILNTFANEFDFEIDQGTFRETFFVNCFFRHRGFQDREFYLRDRR</sequence>
<name>A0A0G0QLB7_9BACT</name>
<dbReference type="InterPro" id="IPR041682">
    <property type="entry name" value="AAA_14"/>
</dbReference>
<dbReference type="Proteomes" id="UP000033935">
    <property type="component" value="Unassembled WGS sequence"/>
</dbReference>
<dbReference type="EMBL" id="LBWG01000053">
    <property type="protein sequence ID" value="KKR02497.1"/>
    <property type="molecule type" value="Genomic_DNA"/>
</dbReference>
<reference evidence="2 3" key="1">
    <citation type="journal article" date="2015" name="Nature">
        <title>rRNA introns, odd ribosomes, and small enigmatic genomes across a large radiation of phyla.</title>
        <authorList>
            <person name="Brown C.T."/>
            <person name="Hug L.A."/>
            <person name="Thomas B.C."/>
            <person name="Sharon I."/>
            <person name="Castelle C.J."/>
            <person name="Singh A."/>
            <person name="Wilkins M.J."/>
            <person name="Williams K.H."/>
            <person name="Banfield J.F."/>
        </authorList>
    </citation>
    <scope>NUCLEOTIDE SEQUENCE [LARGE SCALE GENOMIC DNA]</scope>
</reference>
<gene>
    <name evidence="2" type="ORF">UT30_C0053G0004</name>
</gene>
<dbReference type="PATRIC" id="fig|1618995.3.peg.1162"/>
<accession>A0A0G0QLB7</accession>
<feature type="domain" description="AAA" evidence="1">
    <location>
        <begin position="8"/>
        <end position="130"/>
    </location>
</feature>
<dbReference type="AlphaFoldDB" id="A0A0G0QLB7"/>
<dbReference type="Gene3D" id="3.40.50.300">
    <property type="entry name" value="P-loop containing nucleotide triphosphate hydrolases"/>
    <property type="match status" value="1"/>
</dbReference>
<dbReference type="InterPro" id="IPR027417">
    <property type="entry name" value="P-loop_NTPase"/>
</dbReference>